<dbReference type="RefSeq" id="WP_118445312.1">
    <property type="nucleotide sequence ID" value="NZ_JBCPGC010000108.1"/>
</dbReference>
<dbReference type="NCBIfam" id="NF033517">
    <property type="entry name" value="transpos_IS66"/>
    <property type="match status" value="1"/>
</dbReference>
<dbReference type="InterPro" id="IPR024463">
    <property type="entry name" value="Transposase_TnpC_homeodom"/>
</dbReference>
<gene>
    <name evidence="4" type="ORF">DWZ50_17845</name>
</gene>
<organism evidence="4 5">
    <name type="scientific">Mediterraneibacter gnavus</name>
    <name type="common">Ruminococcus gnavus</name>
    <dbReference type="NCBI Taxonomy" id="33038"/>
    <lineage>
        <taxon>Bacteria</taxon>
        <taxon>Bacillati</taxon>
        <taxon>Bacillota</taxon>
        <taxon>Clostridia</taxon>
        <taxon>Lachnospirales</taxon>
        <taxon>Lachnospiraceae</taxon>
        <taxon>Mediterraneibacter</taxon>
    </lineage>
</organism>
<dbReference type="Pfam" id="PF13007">
    <property type="entry name" value="LZ_Tnp_IS66"/>
    <property type="match status" value="1"/>
</dbReference>
<evidence type="ECO:0000313" key="5">
    <source>
        <dbReference type="Proteomes" id="UP000285610"/>
    </source>
</evidence>
<feature type="domain" description="Transposase IS66 C-terminal" evidence="3">
    <location>
        <begin position="479"/>
        <end position="520"/>
    </location>
</feature>
<dbReference type="InterPro" id="IPR052344">
    <property type="entry name" value="Transposase-related"/>
</dbReference>
<comment type="caution">
    <text evidence="4">The sequence shown here is derived from an EMBL/GenBank/DDBJ whole genome shotgun (WGS) entry which is preliminary data.</text>
</comment>
<proteinExistence type="predicted"/>
<reference evidence="4 5" key="1">
    <citation type="submission" date="2018-08" db="EMBL/GenBank/DDBJ databases">
        <title>A genome reference for cultivated species of the human gut microbiota.</title>
        <authorList>
            <person name="Zou Y."/>
            <person name="Xue W."/>
            <person name="Luo G."/>
        </authorList>
    </citation>
    <scope>NUCLEOTIDE SEQUENCE [LARGE SCALE GENOMIC DNA]</scope>
    <source>
        <strain evidence="4 5">AF33-12</strain>
    </source>
</reference>
<evidence type="ECO:0000259" key="2">
    <source>
        <dbReference type="Pfam" id="PF13007"/>
    </source>
</evidence>
<dbReference type="EMBL" id="QRQE01000068">
    <property type="protein sequence ID" value="RHM69780.1"/>
    <property type="molecule type" value="Genomic_DNA"/>
</dbReference>
<dbReference type="InterPro" id="IPR039552">
    <property type="entry name" value="IS66_C"/>
</dbReference>
<dbReference type="AlphaFoldDB" id="A0A415S3B7"/>
<sequence length="530" mass="61888">MAMEYTEEQLNHFDKSTLVQLFLVQQSQLKDIDQKLQLLLEQVAVLNNKRFGKSSEKLGVDNQICFMEVDGNIVFFNEAEAVAALDESEEEPVKKRGKKTKGKRIADIRNLPVIPVEHKMTEDELIAEFGEDGWYQLEDEVYNRYRFTPMKVEIEEHHVGVYKSKKDNHFKRADHPAYLLRNSLVSASLLAGIWNAKYINAVPLYRQEQEFQRMGVNIDRADMARWTILCAERYLSIFYDYLHEKLYEYHVLQADETPVLVSKEDRTTGTKHYMWVYRTGMMYLDKQIVLYEYQPTRNANHPRSFLKEFRGICITDGYQVYHTIAEEREDLKIAGCWAHVRRRFDEAVKALPKASQKMSLAYLALKQIQAIYREDNKLKELGSEERLKHRQLTVKPLVDAYFAWAKQNLLSVMPKSKTANGFTYSLNQEKYLRVFLEDGDVPLDNNAAEQAIRPFCVGKKNWVMIDTIAGAEASAIIYSIAETAKANNLKPYDYFEYLLTEIPKHMEDHDTSFCEDLLPWSDKLPEKCRK</sequence>
<accession>A0A415S3B7</accession>
<evidence type="ECO:0000259" key="1">
    <source>
        <dbReference type="Pfam" id="PF03050"/>
    </source>
</evidence>
<feature type="domain" description="Transposase IS66 central" evidence="1">
    <location>
        <begin position="183"/>
        <end position="472"/>
    </location>
</feature>
<evidence type="ECO:0000259" key="3">
    <source>
        <dbReference type="Pfam" id="PF13817"/>
    </source>
</evidence>
<dbReference type="Proteomes" id="UP000285610">
    <property type="component" value="Unassembled WGS sequence"/>
</dbReference>
<dbReference type="InterPro" id="IPR004291">
    <property type="entry name" value="Transposase_IS66_central"/>
</dbReference>
<name>A0A415S3B7_MEDGN</name>
<feature type="domain" description="Transposase TnpC homeodomain" evidence="2">
    <location>
        <begin position="39"/>
        <end position="114"/>
    </location>
</feature>
<dbReference type="Pfam" id="PF13817">
    <property type="entry name" value="DDE_Tnp_IS66_C"/>
    <property type="match status" value="1"/>
</dbReference>
<evidence type="ECO:0000313" key="4">
    <source>
        <dbReference type="EMBL" id="RHM69780.1"/>
    </source>
</evidence>
<dbReference type="PANTHER" id="PTHR33678:SF1">
    <property type="entry name" value="BLL1576 PROTEIN"/>
    <property type="match status" value="1"/>
</dbReference>
<dbReference type="Pfam" id="PF03050">
    <property type="entry name" value="DDE_Tnp_IS66"/>
    <property type="match status" value="1"/>
</dbReference>
<dbReference type="PANTHER" id="PTHR33678">
    <property type="entry name" value="BLL1576 PROTEIN"/>
    <property type="match status" value="1"/>
</dbReference>
<protein>
    <submittedName>
        <fullName evidence="4">IS66 family transposase</fullName>
    </submittedName>
</protein>